<evidence type="ECO:0000313" key="10">
    <source>
        <dbReference type="EMBL" id="TDR78311.1"/>
    </source>
</evidence>
<keyword evidence="5 8" id="KW-0812">Transmembrane</keyword>
<dbReference type="Gene3D" id="1.20.1250.20">
    <property type="entry name" value="MFS general substrate transporter like domains"/>
    <property type="match status" value="1"/>
</dbReference>
<keyword evidence="4" id="KW-1003">Cell membrane</keyword>
<feature type="transmembrane region" description="Helical" evidence="8">
    <location>
        <begin position="165"/>
        <end position="183"/>
    </location>
</feature>
<evidence type="ECO:0000256" key="1">
    <source>
        <dbReference type="ARBA" id="ARBA00004651"/>
    </source>
</evidence>
<feature type="transmembrane region" description="Helical" evidence="8">
    <location>
        <begin position="358"/>
        <end position="382"/>
    </location>
</feature>
<feature type="domain" description="Major facilitator superfamily (MFS) profile" evidence="9">
    <location>
        <begin position="13"/>
        <end position="497"/>
    </location>
</feature>
<proteinExistence type="inferred from homology"/>
<evidence type="ECO:0000256" key="3">
    <source>
        <dbReference type="ARBA" id="ARBA00022448"/>
    </source>
</evidence>
<evidence type="ECO:0000256" key="7">
    <source>
        <dbReference type="ARBA" id="ARBA00023136"/>
    </source>
</evidence>
<feature type="transmembrane region" description="Helical" evidence="8">
    <location>
        <begin position="474"/>
        <end position="492"/>
    </location>
</feature>
<protein>
    <submittedName>
        <fullName evidence="10">DHA2 family multidrug resistance protein</fullName>
    </submittedName>
</protein>
<comment type="similarity">
    <text evidence="2">Belongs to the major facilitator superfamily. EmrB family.</text>
</comment>
<dbReference type="CDD" id="cd17503">
    <property type="entry name" value="MFS_LmrB_MDR_like"/>
    <property type="match status" value="1"/>
</dbReference>
<gene>
    <name evidence="10" type="ORF">DFP86_10828</name>
</gene>
<reference evidence="10 11" key="1">
    <citation type="submission" date="2019-03" db="EMBL/GenBank/DDBJ databases">
        <title>Genomic Encyclopedia of Type Strains, Phase III (KMG-III): the genomes of soil and plant-associated and newly described type strains.</title>
        <authorList>
            <person name="Whitman W."/>
        </authorList>
    </citation>
    <scope>NUCLEOTIDE SEQUENCE [LARGE SCALE GENOMIC DNA]</scope>
    <source>
        <strain evidence="10 11">CECT 8976</strain>
    </source>
</reference>
<dbReference type="PROSITE" id="PS50850">
    <property type="entry name" value="MFS"/>
    <property type="match status" value="1"/>
</dbReference>
<evidence type="ECO:0000256" key="4">
    <source>
        <dbReference type="ARBA" id="ARBA00022475"/>
    </source>
</evidence>
<organism evidence="10 11">
    <name type="scientific">Paludibacterium purpuratum</name>
    <dbReference type="NCBI Taxonomy" id="1144873"/>
    <lineage>
        <taxon>Bacteria</taxon>
        <taxon>Pseudomonadati</taxon>
        <taxon>Pseudomonadota</taxon>
        <taxon>Betaproteobacteria</taxon>
        <taxon>Neisseriales</taxon>
        <taxon>Chromobacteriaceae</taxon>
        <taxon>Paludibacterium</taxon>
    </lineage>
</organism>
<dbReference type="NCBIfam" id="TIGR00711">
    <property type="entry name" value="efflux_EmrB"/>
    <property type="match status" value="1"/>
</dbReference>
<dbReference type="GO" id="GO:0005886">
    <property type="term" value="C:plasma membrane"/>
    <property type="evidence" value="ECO:0007669"/>
    <property type="project" value="UniProtKB-SubCell"/>
</dbReference>
<evidence type="ECO:0000256" key="2">
    <source>
        <dbReference type="ARBA" id="ARBA00008537"/>
    </source>
</evidence>
<dbReference type="PANTHER" id="PTHR42718">
    <property type="entry name" value="MAJOR FACILITATOR SUPERFAMILY MULTIDRUG TRANSPORTER MFSC"/>
    <property type="match status" value="1"/>
</dbReference>
<feature type="transmembrane region" description="Helical" evidence="8">
    <location>
        <begin position="266"/>
        <end position="286"/>
    </location>
</feature>
<dbReference type="InterPro" id="IPR004638">
    <property type="entry name" value="EmrB-like"/>
</dbReference>
<dbReference type="Pfam" id="PF07690">
    <property type="entry name" value="MFS_1"/>
    <property type="match status" value="1"/>
</dbReference>
<dbReference type="AlphaFoldDB" id="A0A4R7B414"/>
<feature type="transmembrane region" description="Helical" evidence="8">
    <location>
        <begin position="79"/>
        <end position="98"/>
    </location>
</feature>
<evidence type="ECO:0000256" key="8">
    <source>
        <dbReference type="SAM" id="Phobius"/>
    </source>
</evidence>
<evidence type="ECO:0000256" key="5">
    <source>
        <dbReference type="ARBA" id="ARBA00022692"/>
    </source>
</evidence>
<dbReference type="EMBL" id="SNZP01000008">
    <property type="protein sequence ID" value="TDR78311.1"/>
    <property type="molecule type" value="Genomic_DNA"/>
</dbReference>
<comment type="caution">
    <text evidence="10">The sequence shown here is derived from an EMBL/GenBank/DDBJ whole genome shotgun (WGS) entry which is preliminary data.</text>
</comment>
<dbReference type="SUPFAM" id="SSF103473">
    <property type="entry name" value="MFS general substrate transporter"/>
    <property type="match status" value="1"/>
</dbReference>
<feature type="transmembrane region" description="Helical" evidence="8">
    <location>
        <begin position="195"/>
        <end position="215"/>
    </location>
</feature>
<name>A0A4R7B414_9NEIS</name>
<feature type="transmembrane region" description="Helical" evidence="8">
    <location>
        <begin position="331"/>
        <end position="352"/>
    </location>
</feature>
<evidence type="ECO:0000256" key="6">
    <source>
        <dbReference type="ARBA" id="ARBA00022989"/>
    </source>
</evidence>
<feature type="transmembrane region" description="Helical" evidence="8">
    <location>
        <begin position="227"/>
        <end position="245"/>
    </location>
</feature>
<dbReference type="Gene3D" id="1.20.1720.10">
    <property type="entry name" value="Multidrug resistance protein D"/>
    <property type="match status" value="1"/>
</dbReference>
<dbReference type="PANTHER" id="PTHR42718:SF9">
    <property type="entry name" value="MAJOR FACILITATOR SUPERFAMILY MULTIDRUG TRANSPORTER MFSC"/>
    <property type="match status" value="1"/>
</dbReference>
<dbReference type="InterPro" id="IPR011701">
    <property type="entry name" value="MFS"/>
</dbReference>
<evidence type="ECO:0000259" key="9">
    <source>
        <dbReference type="PROSITE" id="PS50850"/>
    </source>
</evidence>
<sequence length="507" mass="55498">MAVEQNKASRVLITVAVMSATIMQALDTTIVNVALPQMQGNLGTTSDQISWVLTSYLVASAIFMPLTGYLTDKLGRRRYLLYSIAGFVLSSMLCGIAQNLTQIVAFRLLQGVFGAALVPLSQAIMADTFPLAERGRAMAIWGMGVMLGPIGGPTLGGWLTDVLDWRWTFYINVPVGLISLLLARRVPDTPRRERSVDWIGLFLLSLGIGGLQFVLDRGNTEDWFESRLIVAVVLATLVGLIGFGIRGMVSRQKPLFDLHIFRDGNFAASSFVITALGLAMYGAMVIQPIMLEGLFHYPTLSTGLVMAPRGIASMVSMMIIGRLVAKVDVRYLIGAGILIGASGTWVCTHYTLDTDTYWFVWPVLLQGFGLGMIWVPLSTLALSTLPPALTAEAAGLFSLLRTIGSSIGIAVITTFYTRDTQAAWNHLVGYFNINNPALWLYLKQSGRSTLDDSSAALLASELDRQAHMVAIVDVYWLITFSFLLMLPLVLLLRRRRNARPHVEMGPE</sequence>
<dbReference type="OrthoDB" id="9807274at2"/>
<dbReference type="InterPro" id="IPR020846">
    <property type="entry name" value="MFS_dom"/>
</dbReference>
<feature type="transmembrane region" description="Helical" evidence="8">
    <location>
        <begin position="48"/>
        <end position="67"/>
    </location>
</feature>
<keyword evidence="3" id="KW-0813">Transport</keyword>
<feature type="transmembrane region" description="Helical" evidence="8">
    <location>
        <begin position="12"/>
        <end position="36"/>
    </location>
</feature>
<comment type="subcellular location">
    <subcellularLocation>
        <location evidence="1">Cell membrane</location>
        <topology evidence="1">Multi-pass membrane protein</topology>
    </subcellularLocation>
</comment>
<feature type="transmembrane region" description="Helical" evidence="8">
    <location>
        <begin position="394"/>
        <end position="416"/>
    </location>
</feature>
<dbReference type="InterPro" id="IPR036259">
    <property type="entry name" value="MFS_trans_sf"/>
</dbReference>
<keyword evidence="6 8" id="KW-1133">Transmembrane helix</keyword>
<dbReference type="GO" id="GO:0022857">
    <property type="term" value="F:transmembrane transporter activity"/>
    <property type="evidence" value="ECO:0007669"/>
    <property type="project" value="InterPro"/>
</dbReference>
<dbReference type="Proteomes" id="UP000295611">
    <property type="component" value="Unassembled WGS sequence"/>
</dbReference>
<keyword evidence="11" id="KW-1185">Reference proteome</keyword>
<feature type="transmembrane region" description="Helical" evidence="8">
    <location>
        <begin position="104"/>
        <end position="126"/>
    </location>
</feature>
<feature type="transmembrane region" description="Helical" evidence="8">
    <location>
        <begin position="138"/>
        <end position="159"/>
    </location>
</feature>
<feature type="transmembrane region" description="Helical" evidence="8">
    <location>
        <begin position="306"/>
        <end position="324"/>
    </location>
</feature>
<keyword evidence="7 8" id="KW-0472">Membrane</keyword>
<accession>A0A4R7B414</accession>
<evidence type="ECO:0000313" key="11">
    <source>
        <dbReference type="Proteomes" id="UP000295611"/>
    </source>
</evidence>